<reference evidence="3" key="3">
    <citation type="submission" date="2020-12" db="UniProtKB">
        <authorList>
            <consortium name="EnsemblPlants"/>
        </authorList>
    </citation>
    <scope>IDENTIFICATION</scope>
</reference>
<dbReference type="PaxDb" id="3218-PP1S21_243V6.1"/>
<dbReference type="EMBL" id="ABEU02000001">
    <property type="protein sequence ID" value="PNR62834.1"/>
    <property type="molecule type" value="Genomic_DNA"/>
</dbReference>
<keyword evidence="1" id="KW-0472">Membrane</keyword>
<dbReference type="InParanoid" id="A0A2K1L9Y3"/>
<dbReference type="EnsemblPlants" id="Pp3c1_27670V3.1">
    <property type="protein sequence ID" value="Pp3c1_27670V3.1"/>
    <property type="gene ID" value="Pp3c1_27670"/>
</dbReference>
<accession>A0A2K1L9Y3</accession>
<dbReference type="Proteomes" id="UP000006727">
    <property type="component" value="Chromosome 1"/>
</dbReference>
<protein>
    <submittedName>
        <fullName evidence="2 3">Uncharacterized protein</fullName>
    </submittedName>
</protein>
<keyword evidence="1" id="KW-1133">Transmembrane helix</keyword>
<keyword evidence="4" id="KW-1185">Reference proteome</keyword>
<evidence type="ECO:0000313" key="3">
    <source>
        <dbReference type="EnsemblPlants" id="Pp3c1_27670V3.1"/>
    </source>
</evidence>
<dbReference type="Gramene" id="Pp3c1_27670V3.1">
    <property type="protein sequence ID" value="Pp3c1_27670V3.1"/>
    <property type="gene ID" value="Pp3c1_27670"/>
</dbReference>
<feature type="transmembrane region" description="Helical" evidence="1">
    <location>
        <begin position="149"/>
        <end position="170"/>
    </location>
</feature>
<organism evidence="2">
    <name type="scientific">Physcomitrium patens</name>
    <name type="common">Spreading-leaved earth moss</name>
    <name type="synonym">Physcomitrella patens</name>
    <dbReference type="NCBI Taxonomy" id="3218"/>
    <lineage>
        <taxon>Eukaryota</taxon>
        <taxon>Viridiplantae</taxon>
        <taxon>Streptophyta</taxon>
        <taxon>Embryophyta</taxon>
        <taxon>Bryophyta</taxon>
        <taxon>Bryophytina</taxon>
        <taxon>Bryopsida</taxon>
        <taxon>Funariidae</taxon>
        <taxon>Funariales</taxon>
        <taxon>Funariaceae</taxon>
        <taxon>Physcomitrium</taxon>
    </lineage>
</organism>
<dbReference type="AlphaFoldDB" id="A0A2K1L9Y3"/>
<reference evidence="2 4" key="2">
    <citation type="journal article" date="2018" name="Plant J.">
        <title>The Physcomitrella patens chromosome-scale assembly reveals moss genome structure and evolution.</title>
        <authorList>
            <person name="Lang D."/>
            <person name="Ullrich K.K."/>
            <person name="Murat F."/>
            <person name="Fuchs J."/>
            <person name="Jenkins J."/>
            <person name="Haas F.B."/>
            <person name="Piednoel M."/>
            <person name="Gundlach H."/>
            <person name="Van Bel M."/>
            <person name="Meyberg R."/>
            <person name="Vives C."/>
            <person name="Morata J."/>
            <person name="Symeonidi A."/>
            <person name="Hiss M."/>
            <person name="Muchero W."/>
            <person name="Kamisugi Y."/>
            <person name="Saleh O."/>
            <person name="Blanc G."/>
            <person name="Decker E.L."/>
            <person name="van Gessel N."/>
            <person name="Grimwood J."/>
            <person name="Hayes R.D."/>
            <person name="Graham S.W."/>
            <person name="Gunter L.E."/>
            <person name="McDaniel S.F."/>
            <person name="Hoernstein S.N.W."/>
            <person name="Larsson A."/>
            <person name="Li F.W."/>
            <person name="Perroud P.F."/>
            <person name="Phillips J."/>
            <person name="Ranjan P."/>
            <person name="Rokshar D.S."/>
            <person name="Rothfels C.J."/>
            <person name="Schneider L."/>
            <person name="Shu S."/>
            <person name="Stevenson D.W."/>
            <person name="Thummler F."/>
            <person name="Tillich M."/>
            <person name="Villarreal Aguilar J.C."/>
            <person name="Widiez T."/>
            <person name="Wong G.K."/>
            <person name="Wymore A."/>
            <person name="Zhang Y."/>
            <person name="Zimmer A.D."/>
            <person name="Quatrano R.S."/>
            <person name="Mayer K.F.X."/>
            <person name="Goodstein D."/>
            <person name="Casacuberta J.M."/>
            <person name="Vandepoele K."/>
            <person name="Reski R."/>
            <person name="Cuming A.C."/>
            <person name="Tuskan G.A."/>
            <person name="Maumus F."/>
            <person name="Salse J."/>
            <person name="Schmutz J."/>
            <person name="Rensing S.A."/>
        </authorList>
    </citation>
    <scope>NUCLEOTIDE SEQUENCE [LARGE SCALE GENOMIC DNA]</scope>
    <source>
        <strain evidence="3 4">cv. Gransden 2004</strain>
    </source>
</reference>
<sequence>MACAHRASEPRSILILLRTSEAVLTDALPLLFFQIKETPLPHAESFIRFSDHRLRGLIELKQDEMTSLQFESSKLESLVVFDLVLSVFKATCNCTQRISYRVPEKLKVEFRNQLLRHQRRHISFCPCFILAFRHLQGSRSSTQLMRDSFIKVILVVSFPYFFYIYIYIYIRPQIANEFMQLGIYNFFQCT</sequence>
<evidence type="ECO:0000313" key="4">
    <source>
        <dbReference type="Proteomes" id="UP000006727"/>
    </source>
</evidence>
<proteinExistence type="predicted"/>
<keyword evidence="1" id="KW-0812">Transmembrane</keyword>
<name>A0A2K1L9Y3_PHYPA</name>
<gene>
    <name evidence="2" type="ORF">PHYPA_001258</name>
</gene>
<reference evidence="2 4" key="1">
    <citation type="journal article" date="2008" name="Science">
        <title>The Physcomitrella genome reveals evolutionary insights into the conquest of land by plants.</title>
        <authorList>
            <person name="Rensing S."/>
            <person name="Lang D."/>
            <person name="Zimmer A."/>
            <person name="Terry A."/>
            <person name="Salamov A."/>
            <person name="Shapiro H."/>
            <person name="Nishiyama T."/>
            <person name="Perroud P.-F."/>
            <person name="Lindquist E."/>
            <person name="Kamisugi Y."/>
            <person name="Tanahashi T."/>
            <person name="Sakakibara K."/>
            <person name="Fujita T."/>
            <person name="Oishi K."/>
            <person name="Shin-I T."/>
            <person name="Kuroki Y."/>
            <person name="Toyoda A."/>
            <person name="Suzuki Y."/>
            <person name="Hashimoto A."/>
            <person name="Yamaguchi K."/>
            <person name="Sugano A."/>
            <person name="Kohara Y."/>
            <person name="Fujiyama A."/>
            <person name="Anterola A."/>
            <person name="Aoki S."/>
            <person name="Ashton N."/>
            <person name="Barbazuk W.B."/>
            <person name="Barker E."/>
            <person name="Bennetzen J."/>
            <person name="Bezanilla M."/>
            <person name="Blankenship R."/>
            <person name="Cho S.H."/>
            <person name="Dutcher S."/>
            <person name="Estelle M."/>
            <person name="Fawcett J.A."/>
            <person name="Gundlach H."/>
            <person name="Hanada K."/>
            <person name="Heyl A."/>
            <person name="Hicks K.A."/>
            <person name="Hugh J."/>
            <person name="Lohr M."/>
            <person name="Mayer K."/>
            <person name="Melkozernov A."/>
            <person name="Murata T."/>
            <person name="Nelson D."/>
            <person name="Pils B."/>
            <person name="Prigge M."/>
            <person name="Reiss B."/>
            <person name="Renner T."/>
            <person name="Rombauts S."/>
            <person name="Rushton P."/>
            <person name="Sanderfoot A."/>
            <person name="Schween G."/>
            <person name="Shiu S.-H."/>
            <person name="Stueber K."/>
            <person name="Theodoulou F.L."/>
            <person name="Tu H."/>
            <person name="Van de Peer Y."/>
            <person name="Verrier P.J."/>
            <person name="Waters E."/>
            <person name="Wood A."/>
            <person name="Yang L."/>
            <person name="Cove D."/>
            <person name="Cuming A."/>
            <person name="Hasebe M."/>
            <person name="Lucas S."/>
            <person name="Mishler D.B."/>
            <person name="Reski R."/>
            <person name="Grigoriev I."/>
            <person name="Quatrano R.S."/>
            <person name="Boore J.L."/>
        </authorList>
    </citation>
    <scope>NUCLEOTIDE SEQUENCE [LARGE SCALE GENOMIC DNA]</scope>
    <source>
        <strain evidence="3 4">cv. Gransden 2004</strain>
    </source>
</reference>
<evidence type="ECO:0000313" key="2">
    <source>
        <dbReference type="EMBL" id="PNR62834.1"/>
    </source>
</evidence>
<evidence type="ECO:0000256" key="1">
    <source>
        <dbReference type="SAM" id="Phobius"/>
    </source>
</evidence>